<dbReference type="AlphaFoldDB" id="A0A9D4F1S0"/>
<accession>A0A9D4F1S0</accession>
<dbReference type="EMBL" id="JAIWYP010000008">
    <property type="protein sequence ID" value="KAH3790794.1"/>
    <property type="molecule type" value="Genomic_DNA"/>
</dbReference>
<protein>
    <submittedName>
        <fullName evidence="1">Uncharacterized protein</fullName>
    </submittedName>
</protein>
<sequence length="50" mass="5514">MFSGHGVVLKFLMTGLLQGLLSPITVIRMCPPLTTKNWNIYKPLLAVGEN</sequence>
<keyword evidence="2" id="KW-1185">Reference proteome</keyword>
<proteinExistence type="predicted"/>
<organism evidence="1 2">
    <name type="scientific">Dreissena polymorpha</name>
    <name type="common">Zebra mussel</name>
    <name type="synonym">Mytilus polymorpha</name>
    <dbReference type="NCBI Taxonomy" id="45954"/>
    <lineage>
        <taxon>Eukaryota</taxon>
        <taxon>Metazoa</taxon>
        <taxon>Spiralia</taxon>
        <taxon>Lophotrochozoa</taxon>
        <taxon>Mollusca</taxon>
        <taxon>Bivalvia</taxon>
        <taxon>Autobranchia</taxon>
        <taxon>Heteroconchia</taxon>
        <taxon>Euheterodonta</taxon>
        <taxon>Imparidentia</taxon>
        <taxon>Neoheterodontei</taxon>
        <taxon>Myida</taxon>
        <taxon>Dreissenoidea</taxon>
        <taxon>Dreissenidae</taxon>
        <taxon>Dreissena</taxon>
    </lineage>
</organism>
<dbReference type="Proteomes" id="UP000828390">
    <property type="component" value="Unassembled WGS sequence"/>
</dbReference>
<evidence type="ECO:0000313" key="2">
    <source>
        <dbReference type="Proteomes" id="UP000828390"/>
    </source>
</evidence>
<comment type="caution">
    <text evidence="1">The sequence shown here is derived from an EMBL/GenBank/DDBJ whole genome shotgun (WGS) entry which is preliminary data.</text>
</comment>
<name>A0A9D4F1S0_DREPO</name>
<reference evidence="1" key="2">
    <citation type="submission" date="2020-11" db="EMBL/GenBank/DDBJ databases">
        <authorList>
            <person name="McCartney M.A."/>
            <person name="Auch B."/>
            <person name="Kono T."/>
            <person name="Mallez S."/>
            <person name="Becker A."/>
            <person name="Gohl D.M."/>
            <person name="Silverstein K.A.T."/>
            <person name="Koren S."/>
            <person name="Bechman K.B."/>
            <person name="Herman A."/>
            <person name="Abrahante J.E."/>
            <person name="Garbe J."/>
        </authorList>
    </citation>
    <scope>NUCLEOTIDE SEQUENCE</scope>
    <source>
        <strain evidence="1">Duluth1</strain>
        <tissue evidence="1">Whole animal</tissue>
    </source>
</reference>
<gene>
    <name evidence="1" type="ORF">DPMN_169001</name>
</gene>
<reference evidence="1" key="1">
    <citation type="journal article" date="2019" name="bioRxiv">
        <title>The Genome of the Zebra Mussel, Dreissena polymorpha: A Resource for Invasive Species Research.</title>
        <authorList>
            <person name="McCartney M.A."/>
            <person name="Auch B."/>
            <person name="Kono T."/>
            <person name="Mallez S."/>
            <person name="Zhang Y."/>
            <person name="Obille A."/>
            <person name="Becker A."/>
            <person name="Abrahante J.E."/>
            <person name="Garbe J."/>
            <person name="Badalamenti J.P."/>
            <person name="Herman A."/>
            <person name="Mangelson H."/>
            <person name="Liachko I."/>
            <person name="Sullivan S."/>
            <person name="Sone E.D."/>
            <person name="Koren S."/>
            <person name="Silverstein K.A.T."/>
            <person name="Beckman K.B."/>
            <person name="Gohl D.M."/>
        </authorList>
    </citation>
    <scope>NUCLEOTIDE SEQUENCE</scope>
    <source>
        <strain evidence="1">Duluth1</strain>
        <tissue evidence="1">Whole animal</tissue>
    </source>
</reference>
<evidence type="ECO:0000313" key="1">
    <source>
        <dbReference type="EMBL" id="KAH3790794.1"/>
    </source>
</evidence>